<keyword evidence="1" id="KW-0175">Coiled coil</keyword>
<reference evidence="3 4" key="1">
    <citation type="submission" date="2020-07" db="EMBL/GenBank/DDBJ databases">
        <title>Transfer of Campylobacter canadensis to the novel genus Avispirillum gen. nov., that also includes two novel species recovered from migratory waterfowl: Avispirillum anseris sp. nov. and Avispirillum brantae sp. nov.</title>
        <authorList>
            <person name="Miller W.G."/>
            <person name="Chapman M.H."/>
            <person name="Yee E."/>
            <person name="Inglis G.D."/>
        </authorList>
    </citation>
    <scope>NUCLEOTIDE SEQUENCE [LARGE SCALE GENOMIC DNA]</scope>
    <source>
        <strain evidence="3 4">L283</strain>
    </source>
</reference>
<dbReference type="PANTHER" id="PTHR35800">
    <property type="entry name" value="PROTEIN JAG"/>
    <property type="match status" value="1"/>
</dbReference>
<feature type="domain" description="RNA-binding protein KhpB N-terminal" evidence="2">
    <location>
        <begin position="2"/>
        <end position="53"/>
    </location>
</feature>
<accession>A0ABS7WQH6</accession>
<evidence type="ECO:0000313" key="4">
    <source>
        <dbReference type="Proteomes" id="UP000786183"/>
    </source>
</evidence>
<feature type="coiled-coil region" evidence="1">
    <location>
        <begin position="136"/>
        <end position="163"/>
    </location>
</feature>
<protein>
    <submittedName>
        <fullName evidence="3">Jag N-terminal domain-containing protein</fullName>
    </submittedName>
</protein>
<gene>
    <name evidence="3" type="ORF">AVCANL283_02710</name>
</gene>
<dbReference type="Pfam" id="PF18472">
    <property type="entry name" value="HP1451_C"/>
    <property type="match status" value="1"/>
</dbReference>
<dbReference type="Gene3D" id="3.30.300.20">
    <property type="match status" value="1"/>
</dbReference>
<dbReference type="InterPro" id="IPR039247">
    <property type="entry name" value="KhpB"/>
</dbReference>
<organism evidence="3 4">
    <name type="scientific">Campylobacter canadensis</name>
    <dbReference type="NCBI Taxonomy" id="449520"/>
    <lineage>
        <taxon>Bacteria</taxon>
        <taxon>Pseudomonadati</taxon>
        <taxon>Campylobacterota</taxon>
        <taxon>Epsilonproteobacteria</taxon>
        <taxon>Campylobacterales</taxon>
        <taxon>Campylobacteraceae</taxon>
        <taxon>Campylobacter</taxon>
    </lineage>
</organism>
<proteinExistence type="predicted"/>
<dbReference type="EMBL" id="JACGBB010000004">
    <property type="protein sequence ID" value="MBZ7987031.1"/>
    <property type="molecule type" value="Genomic_DNA"/>
</dbReference>
<evidence type="ECO:0000259" key="2">
    <source>
        <dbReference type="SMART" id="SM01245"/>
    </source>
</evidence>
<dbReference type="Pfam" id="PF14804">
    <property type="entry name" value="Jag_N"/>
    <property type="match status" value="1"/>
</dbReference>
<evidence type="ECO:0000256" key="1">
    <source>
        <dbReference type="SAM" id="Coils"/>
    </source>
</evidence>
<dbReference type="Gene3D" id="3.30.1370.180">
    <property type="match status" value="1"/>
</dbReference>
<dbReference type="PANTHER" id="PTHR35800:SF1">
    <property type="entry name" value="RNA-BINDING PROTEIN KHPB"/>
    <property type="match status" value="1"/>
</dbReference>
<sequence>MQVSEKTLELALIKASSIAKCSIVDLEYTVIQNPSKGFLGFFKKDAIIEFKEKDNISEELLAKIQQDLELAFKKDYFSVKQILIKSINKQSISVEFICDNYELFLGKDLHKYKYLDILVSHLVNTKYNLYTRVLVQDYLNEHIKELNEHLNDVKNKLKDYSRANTKPLEPTLLNIAYFTLLKDLTNKHIVIKDSSAGKYIMIYENNK</sequence>
<dbReference type="InterPro" id="IPR032782">
    <property type="entry name" value="KhpB_N"/>
</dbReference>
<evidence type="ECO:0000313" key="3">
    <source>
        <dbReference type="EMBL" id="MBZ7987031.1"/>
    </source>
</evidence>
<comment type="caution">
    <text evidence="3">The sequence shown here is derived from an EMBL/GenBank/DDBJ whole genome shotgun (WGS) entry which is preliminary data.</text>
</comment>
<dbReference type="Gene3D" id="3.30.30.80">
    <property type="entry name" value="probable RNA-binding protein from clostridium symbiosum atcc 14940"/>
    <property type="match status" value="1"/>
</dbReference>
<name>A0ABS7WQH6_9BACT</name>
<dbReference type="RefSeq" id="WP_172233254.1">
    <property type="nucleotide sequence ID" value="NZ_CP035946.1"/>
</dbReference>
<dbReference type="InterPro" id="IPR038247">
    <property type="entry name" value="Jag_N_dom_sf"/>
</dbReference>
<dbReference type="Proteomes" id="UP000786183">
    <property type="component" value="Unassembled WGS sequence"/>
</dbReference>
<keyword evidence="4" id="KW-1185">Reference proteome</keyword>
<dbReference type="InterPro" id="IPR015946">
    <property type="entry name" value="KH_dom-like_a/b"/>
</dbReference>
<dbReference type="InterPro" id="IPR040977">
    <property type="entry name" value="HP1451_C"/>
</dbReference>
<dbReference type="SMART" id="SM01245">
    <property type="entry name" value="Jag_N"/>
    <property type="match status" value="1"/>
</dbReference>